<keyword evidence="2" id="KW-1185">Reference proteome</keyword>
<proteinExistence type="predicted"/>
<gene>
    <name evidence="1" type="ORF">OWV82_002359</name>
</gene>
<reference evidence="1 2" key="1">
    <citation type="journal article" date="2023" name="Science">
        <title>Complex scaffold remodeling in plant triterpene biosynthesis.</title>
        <authorList>
            <person name="De La Pena R."/>
            <person name="Hodgson H."/>
            <person name="Liu J.C."/>
            <person name="Stephenson M.J."/>
            <person name="Martin A.C."/>
            <person name="Owen C."/>
            <person name="Harkess A."/>
            <person name="Leebens-Mack J."/>
            <person name="Jimenez L.E."/>
            <person name="Osbourn A."/>
            <person name="Sattely E.S."/>
        </authorList>
    </citation>
    <scope>NUCLEOTIDE SEQUENCE [LARGE SCALE GENOMIC DNA]</scope>
    <source>
        <strain evidence="2">cv. JPN11</strain>
        <tissue evidence="1">Leaf</tissue>
    </source>
</reference>
<organism evidence="1 2">
    <name type="scientific">Melia azedarach</name>
    <name type="common">Chinaberry tree</name>
    <dbReference type="NCBI Taxonomy" id="155640"/>
    <lineage>
        <taxon>Eukaryota</taxon>
        <taxon>Viridiplantae</taxon>
        <taxon>Streptophyta</taxon>
        <taxon>Embryophyta</taxon>
        <taxon>Tracheophyta</taxon>
        <taxon>Spermatophyta</taxon>
        <taxon>Magnoliopsida</taxon>
        <taxon>eudicotyledons</taxon>
        <taxon>Gunneridae</taxon>
        <taxon>Pentapetalae</taxon>
        <taxon>rosids</taxon>
        <taxon>malvids</taxon>
        <taxon>Sapindales</taxon>
        <taxon>Meliaceae</taxon>
        <taxon>Melia</taxon>
    </lineage>
</organism>
<dbReference type="EMBL" id="CM051394">
    <property type="protein sequence ID" value="KAJ4729609.1"/>
    <property type="molecule type" value="Genomic_DNA"/>
</dbReference>
<name>A0ACC1Z1V5_MELAZ</name>
<accession>A0ACC1Z1V5</accession>
<evidence type="ECO:0000313" key="1">
    <source>
        <dbReference type="EMBL" id="KAJ4729609.1"/>
    </source>
</evidence>
<protein>
    <submittedName>
        <fullName evidence="1">Heavy metal-associated domain</fullName>
    </submittedName>
</protein>
<sequence length="273" mass="30362">MAAKEVDIKKIELRVNVNCCDGCKRKVKKAIRGVEGVLKTEIDPSQPKVTVIGNVDPKILIKRLLKAGKQAELLSSGNQSAPKEKREVDMPISNEIEKQKPESEKPKPECEKPKSSDSSCSNTADKNKESKNGGDGSADKAAIKEEKAKESAVISSIPEVFKNENPVPSQPEMNYKNPVPPHPEMSFNMYPNTVPEAGNMKTQTQYYYMVEPYPITVPYYAIPSYATHPLPPTSYGQPYYCHERPVFQPLFQAPMTRVGDYFSDENTVGCSVM</sequence>
<evidence type="ECO:0000313" key="2">
    <source>
        <dbReference type="Proteomes" id="UP001164539"/>
    </source>
</evidence>
<comment type="caution">
    <text evidence="1">The sequence shown here is derived from an EMBL/GenBank/DDBJ whole genome shotgun (WGS) entry which is preliminary data.</text>
</comment>
<dbReference type="Proteomes" id="UP001164539">
    <property type="component" value="Chromosome 1"/>
</dbReference>